<dbReference type="SUPFAM" id="SSF46785">
    <property type="entry name" value="Winged helix' DNA-binding domain"/>
    <property type="match status" value="1"/>
</dbReference>
<dbReference type="Pfam" id="PF22788">
    <property type="entry name" value="COP9_hel_rpt"/>
    <property type="match status" value="1"/>
</dbReference>
<gene>
    <name evidence="10" type="ORF">OT_ostta14g00830</name>
</gene>
<dbReference type="PANTHER" id="PTHR10758:SF1">
    <property type="entry name" value="COP9 SIGNALOSOME COMPLEX SUBUNIT 3"/>
    <property type="match status" value="1"/>
</dbReference>
<dbReference type="GO" id="GO:0006511">
    <property type="term" value="P:ubiquitin-dependent protein catabolic process"/>
    <property type="evidence" value="ECO:0007669"/>
    <property type="project" value="TreeGrafter"/>
</dbReference>
<evidence type="ECO:0000256" key="5">
    <source>
        <dbReference type="ARBA" id="ARBA00022490"/>
    </source>
</evidence>
<reference evidence="10 11" key="2">
    <citation type="journal article" date="2014" name="BMC Genomics">
        <title>An improved genome of the model marine alga Ostreococcus tauri unfolds by assessing Illumina de novo assemblies.</title>
        <authorList>
            <person name="Blanc-Mathieu R."/>
            <person name="Verhelst B."/>
            <person name="Derelle E."/>
            <person name="Rombauts S."/>
            <person name="Bouget F.Y."/>
            <person name="Carre I."/>
            <person name="Chateau A."/>
            <person name="Eyre-Walker A."/>
            <person name="Grimsley N."/>
            <person name="Moreau H."/>
            <person name="Piegu B."/>
            <person name="Rivals E."/>
            <person name="Schackwitz W."/>
            <person name="Van de Peer Y."/>
            <person name="Piganeau G."/>
        </authorList>
    </citation>
    <scope>NUCLEOTIDE SEQUENCE [LARGE SCALE GENOMIC DNA]</scope>
    <source>
        <strain evidence="11">OTTH 0595 / CCAP 157/2 / RCC745</strain>
    </source>
</reference>
<comment type="similarity">
    <text evidence="3">Belongs to the CSN3 family.</text>
</comment>
<dbReference type="OrthoDB" id="29061at2759"/>
<evidence type="ECO:0000256" key="4">
    <source>
        <dbReference type="ARBA" id="ARBA00014878"/>
    </source>
</evidence>
<dbReference type="Pfam" id="PF01399">
    <property type="entry name" value="PCI"/>
    <property type="match status" value="1"/>
</dbReference>
<dbReference type="Gene3D" id="1.10.10.10">
    <property type="entry name" value="Winged helix-like DNA-binding domain superfamily/Winged helix DNA-binding domain"/>
    <property type="match status" value="1"/>
</dbReference>
<keyword evidence="11" id="KW-1185">Reference proteome</keyword>
<dbReference type="GeneID" id="9837752"/>
<dbReference type="InterPro" id="IPR000717">
    <property type="entry name" value="PCI_dom"/>
</dbReference>
<keyword evidence="10" id="KW-0238">DNA-binding</keyword>
<dbReference type="AlphaFoldDB" id="A0A096PBN2"/>
<keyword evidence="5" id="KW-0963">Cytoplasm</keyword>
<proteinExistence type="inferred from homology"/>
<evidence type="ECO:0000256" key="7">
    <source>
        <dbReference type="ARBA" id="ARBA00023242"/>
    </source>
</evidence>
<evidence type="ECO:0000259" key="9">
    <source>
        <dbReference type="PROSITE" id="PS50250"/>
    </source>
</evidence>
<evidence type="ECO:0000256" key="8">
    <source>
        <dbReference type="SAM" id="MobiDB-lite"/>
    </source>
</evidence>
<dbReference type="PROSITE" id="PS50250">
    <property type="entry name" value="PCI"/>
    <property type="match status" value="1"/>
</dbReference>
<feature type="domain" description="PCI" evidence="9">
    <location>
        <begin position="250"/>
        <end position="424"/>
    </location>
</feature>
<evidence type="ECO:0000256" key="3">
    <source>
        <dbReference type="ARBA" id="ARBA00007084"/>
    </source>
</evidence>
<dbReference type="FunCoup" id="A0A096PBN2">
    <property type="interactions" value="2024"/>
</dbReference>
<organism evidence="10 11">
    <name type="scientific">Ostreococcus tauri</name>
    <name type="common">Marine green alga</name>
    <dbReference type="NCBI Taxonomy" id="70448"/>
    <lineage>
        <taxon>Eukaryota</taxon>
        <taxon>Viridiplantae</taxon>
        <taxon>Chlorophyta</taxon>
        <taxon>Mamiellophyceae</taxon>
        <taxon>Mamiellales</taxon>
        <taxon>Bathycoccaceae</taxon>
        <taxon>Ostreococcus</taxon>
    </lineage>
</organism>
<accession>A0A096PBN2</accession>
<dbReference type="SMART" id="SM00088">
    <property type="entry name" value="PINT"/>
    <property type="match status" value="1"/>
</dbReference>
<sequence>MALEDAAREARAAYEVARRTGASRGRGSVDASAWEKREAQKRAVVDAFVRRSVDDDSFWRAVDDAMGDDAGCGFAHAVLGGYARSMASNDVVDGEMKVDDETRARDDSAFVERAMRAMTTGADAMEADGDGTEDDVDAAHPCEVAQTCRYASEAWCRGRAKAVDGRTLALALGRARARALGEGGRSPSMTPQDAAFLRVCVEAKAYDVAVESGILTTRVSEASDPASTGLVADDYIARCYYGGCALLALQRYDDAVCWLRDAVVAPAWQDLSAIASAGYKKYILASLLSRSSDRTRAAIPSSVSGPVRRFAMSRHVESYDALVSVMSLTSLEKLNETIEKYQTAYEEDGNAGLVDLLRERVQIDRVRAVAKTYSKLSLSEFARLLDLTDAAHAETMLHGMVSRGEVDASVDGTLGVVRFAEGWEKPKSKGIATELTTRLRAIADLTAKIRDQEAEITRSRVYVQRKESRSQLAEVRAAETVGE</sequence>
<comment type="subcellular location">
    <subcellularLocation>
        <location evidence="2">Cytoplasm</location>
    </subcellularLocation>
    <subcellularLocation>
        <location evidence="1">Nucleus</location>
    </subcellularLocation>
</comment>
<evidence type="ECO:0000256" key="2">
    <source>
        <dbReference type="ARBA" id="ARBA00004496"/>
    </source>
</evidence>
<dbReference type="RefSeq" id="XP_003082889.2">
    <property type="nucleotide sequence ID" value="XM_003082841.2"/>
</dbReference>
<dbReference type="KEGG" id="ota:OT_ostta14g00830"/>
<dbReference type="EMBL" id="CAID01000014">
    <property type="protein sequence ID" value="CEG02009.1"/>
    <property type="molecule type" value="Genomic_DNA"/>
</dbReference>
<evidence type="ECO:0000313" key="11">
    <source>
        <dbReference type="Proteomes" id="UP000009170"/>
    </source>
</evidence>
<feature type="compositionally biased region" description="Low complexity" evidence="8">
    <location>
        <begin position="19"/>
        <end position="28"/>
    </location>
</feature>
<comment type="caution">
    <text evidence="10">The sequence shown here is derived from an EMBL/GenBank/DDBJ whole genome shotgun (WGS) entry which is preliminary data.</text>
</comment>
<evidence type="ECO:0000313" key="10">
    <source>
        <dbReference type="EMBL" id="CEG02009.1"/>
    </source>
</evidence>
<dbReference type="PANTHER" id="PTHR10758">
    <property type="entry name" value="26S PROTEASOME NON-ATPASE REGULATORY SUBUNIT 3/COP9 SIGNALOSOME COMPLEX SUBUNIT 3"/>
    <property type="match status" value="1"/>
</dbReference>
<dbReference type="InterPro" id="IPR050756">
    <property type="entry name" value="CSN3"/>
</dbReference>
<dbReference type="GO" id="GO:0003677">
    <property type="term" value="F:DNA binding"/>
    <property type="evidence" value="ECO:0007669"/>
    <property type="project" value="UniProtKB-KW"/>
</dbReference>
<dbReference type="Proteomes" id="UP000009170">
    <property type="component" value="Unassembled WGS sequence"/>
</dbReference>
<evidence type="ECO:0000256" key="1">
    <source>
        <dbReference type="ARBA" id="ARBA00004123"/>
    </source>
</evidence>
<keyword evidence="6" id="KW-0736">Signalosome</keyword>
<protein>
    <recommendedName>
        <fullName evidence="4">COP9 signalosome complex subunit 3</fullName>
    </recommendedName>
</protein>
<feature type="region of interest" description="Disordered" evidence="8">
    <location>
        <begin position="17"/>
        <end position="36"/>
    </location>
</feature>
<dbReference type="InterPro" id="IPR036390">
    <property type="entry name" value="WH_DNA-bd_sf"/>
</dbReference>
<dbReference type="InParanoid" id="A0A096PBN2"/>
<keyword evidence="7" id="KW-0539">Nucleus</keyword>
<dbReference type="InterPro" id="IPR036388">
    <property type="entry name" value="WH-like_DNA-bd_sf"/>
</dbReference>
<dbReference type="InterPro" id="IPR055089">
    <property type="entry name" value="COP9_N"/>
</dbReference>
<evidence type="ECO:0000256" key="6">
    <source>
        <dbReference type="ARBA" id="ARBA00022790"/>
    </source>
</evidence>
<reference evidence="11" key="1">
    <citation type="journal article" date="2006" name="Proc. Natl. Acad. Sci. U.S.A.">
        <title>Genome analysis of the smallest free-living eukaryote Ostreococcus tauri unveils many unique features.</title>
        <authorList>
            <person name="Derelle E."/>
            <person name="Ferraz C."/>
            <person name="Rombauts S."/>
            <person name="Rouze P."/>
            <person name="Worden A.Z."/>
            <person name="Robbens S."/>
            <person name="Partensky F."/>
            <person name="Degroeve S."/>
            <person name="Echeynie S."/>
            <person name="Cooke R."/>
            <person name="Saeys Y."/>
            <person name="Wuyts J."/>
            <person name="Jabbari K."/>
            <person name="Bowler C."/>
            <person name="Panaud O."/>
            <person name="Piegu B."/>
            <person name="Ball S.G."/>
            <person name="Ral J.-P."/>
            <person name="Bouget F.-Y."/>
            <person name="Piganeau G."/>
            <person name="De Baets B."/>
            <person name="Picard A."/>
            <person name="Delseny M."/>
            <person name="Demaille J."/>
            <person name="Van de Peer Y."/>
            <person name="Moreau H."/>
        </authorList>
    </citation>
    <scope>NUCLEOTIDE SEQUENCE [LARGE SCALE GENOMIC DNA]</scope>
    <source>
        <strain evidence="11">OTTH 0595 / CCAP 157/2 / RCC745</strain>
    </source>
</reference>
<dbReference type="GO" id="GO:0005737">
    <property type="term" value="C:cytoplasm"/>
    <property type="evidence" value="ECO:0007669"/>
    <property type="project" value="UniProtKB-SubCell"/>
</dbReference>
<name>A0A096PBN2_OSTTA</name>
<dbReference type="STRING" id="70448.A0A096PBN2"/>
<dbReference type="GO" id="GO:0008180">
    <property type="term" value="C:COP9 signalosome"/>
    <property type="evidence" value="ECO:0007669"/>
    <property type="project" value="UniProtKB-KW"/>
</dbReference>